<evidence type="ECO:0000313" key="3">
    <source>
        <dbReference type="Proteomes" id="UP000236370"/>
    </source>
</evidence>
<sequence length="44" mass="4934">MNEKSCSFHSKEELRDGQGERLSAGYSPSYDKDKSVLAFRGIPL</sequence>
<dbReference type="Proteomes" id="UP000236370">
    <property type="component" value="Unassembled WGS sequence"/>
</dbReference>
<comment type="caution">
    <text evidence="2">The sequence shown here is derived from an EMBL/GenBank/DDBJ whole genome shotgun (WGS) entry which is preliminary data.</text>
</comment>
<dbReference type="AlphaFoldDB" id="A0A2J8L5G9"/>
<gene>
    <name evidence="2" type="ORF">CK820_G0032478</name>
</gene>
<organism evidence="2 3">
    <name type="scientific">Pan troglodytes</name>
    <name type="common">Chimpanzee</name>
    <dbReference type="NCBI Taxonomy" id="9598"/>
    <lineage>
        <taxon>Eukaryota</taxon>
        <taxon>Metazoa</taxon>
        <taxon>Chordata</taxon>
        <taxon>Craniata</taxon>
        <taxon>Vertebrata</taxon>
        <taxon>Euteleostomi</taxon>
        <taxon>Mammalia</taxon>
        <taxon>Eutheria</taxon>
        <taxon>Euarchontoglires</taxon>
        <taxon>Primates</taxon>
        <taxon>Haplorrhini</taxon>
        <taxon>Catarrhini</taxon>
        <taxon>Hominidae</taxon>
        <taxon>Pan</taxon>
    </lineage>
</organism>
<proteinExistence type="predicted"/>
<feature type="compositionally biased region" description="Basic and acidic residues" evidence="1">
    <location>
        <begin position="9"/>
        <end position="19"/>
    </location>
</feature>
<dbReference type="EMBL" id="NBAG03000309">
    <property type="protein sequence ID" value="PNI42521.1"/>
    <property type="molecule type" value="Genomic_DNA"/>
</dbReference>
<feature type="region of interest" description="Disordered" evidence="1">
    <location>
        <begin position="1"/>
        <end position="31"/>
    </location>
</feature>
<reference evidence="2 3" key="1">
    <citation type="submission" date="2017-12" db="EMBL/GenBank/DDBJ databases">
        <title>High-resolution comparative analysis of great ape genomes.</title>
        <authorList>
            <person name="Pollen A."/>
            <person name="Hastie A."/>
            <person name="Hormozdiari F."/>
            <person name="Dougherty M."/>
            <person name="Liu R."/>
            <person name="Chaisson M."/>
            <person name="Hoppe E."/>
            <person name="Hill C."/>
            <person name="Pang A."/>
            <person name="Hillier L."/>
            <person name="Baker C."/>
            <person name="Armstrong J."/>
            <person name="Shendure J."/>
            <person name="Paten B."/>
            <person name="Wilson R."/>
            <person name="Chao H."/>
            <person name="Schneider V."/>
            <person name="Ventura M."/>
            <person name="Kronenberg Z."/>
            <person name="Murali S."/>
            <person name="Gordon D."/>
            <person name="Cantsilieris S."/>
            <person name="Munson K."/>
            <person name="Nelson B."/>
            <person name="Raja A."/>
            <person name="Underwood J."/>
            <person name="Diekhans M."/>
            <person name="Fiddes I."/>
            <person name="Haussler D."/>
            <person name="Eichler E."/>
        </authorList>
    </citation>
    <scope>NUCLEOTIDE SEQUENCE [LARGE SCALE GENOMIC DNA]</scope>
    <source>
        <strain evidence="2">Yerkes chimp pedigree #C0471</strain>
    </source>
</reference>
<accession>A0A2J8L5G9</accession>
<name>A0A2J8L5G9_PANTR</name>
<evidence type="ECO:0000313" key="2">
    <source>
        <dbReference type="EMBL" id="PNI42521.1"/>
    </source>
</evidence>
<evidence type="ECO:0000256" key="1">
    <source>
        <dbReference type="SAM" id="MobiDB-lite"/>
    </source>
</evidence>
<protein>
    <submittedName>
        <fullName evidence="2">ELMOD3 isoform 19</fullName>
    </submittedName>
</protein>